<dbReference type="RefSeq" id="YP_004324013.1">
    <property type="nucleotide sequence ID" value="NC_015286.1"/>
</dbReference>
<organism evidence="2 3">
    <name type="scientific">Synechococcus phage Syn19</name>
    <dbReference type="NCBI Taxonomy" id="445684"/>
    <lineage>
        <taxon>Viruses</taxon>
        <taxon>Duplodnaviria</taxon>
        <taxon>Heunggongvirae</taxon>
        <taxon>Uroviricota</taxon>
        <taxon>Caudoviricetes</taxon>
        <taxon>Pantevenvirales</taxon>
        <taxon>Kyanoviridae</taxon>
        <taxon>Pontusvirus</taxon>
        <taxon>Pontusvirus syn19</taxon>
    </lineage>
</organism>
<reference evidence="2 3" key="1">
    <citation type="journal article" date="2010" name="Environ. Microbiol.">
        <title>Genomic analysis of oceanic cyanobacterial myoviruses compared with T4-like myoviruses from diverse hosts and environments.</title>
        <authorList>
            <person name="Sullivan M.B."/>
            <person name="Huang K.H."/>
            <person name="Ignacio-Espinoza J.C."/>
            <person name="Berlin A.M."/>
            <person name="Kelly L."/>
            <person name="Weigele P.R."/>
            <person name="DeFrancesco A.S."/>
            <person name="Kern S.E."/>
            <person name="Thompson L.R."/>
            <person name="Young S."/>
            <person name="Yandava C."/>
            <person name="Fu R."/>
            <person name="Krastins B."/>
            <person name="Chase M."/>
            <person name="Sarracino D."/>
            <person name="Osburne M.S."/>
            <person name="Henn M.R."/>
            <person name="Chisholm S.W."/>
        </authorList>
    </citation>
    <scope>NUCLEOTIDE SEQUENCE [LARGE SCALE GENOMIC DNA]</scope>
    <source>
        <strain evidence="2">Syn19</strain>
    </source>
</reference>
<evidence type="ECO:0000256" key="1">
    <source>
        <dbReference type="SAM" id="MobiDB-lite"/>
    </source>
</evidence>
<name>E3SQE5_9CAUD</name>
<gene>
    <name evidence="2" type="ORF">Syn19_180</name>
</gene>
<accession>E3SQE5</accession>
<proteinExistence type="predicted"/>
<dbReference type="OrthoDB" id="14949at10239"/>
<dbReference type="Proteomes" id="UP000006535">
    <property type="component" value="Segment"/>
</dbReference>
<dbReference type="KEGG" id="vg:10328389"/>
<keyword evidence="3" id="KW-1185">Reference proteome</keyword>
<protein>
    <submittedName>
        <fullName evidence="2">Uncharacterized protein</fullName>
    </submittedName>
</protein>
<sequence>MTMMTAGTGGFSGSAPATGPNAGFDPIIKFRKKLKKTKVKLNAGNTNESFSESKENPKAPSRLFQYKVKLPEVGETIVYASSPAELARKLRMVIAPGHRGDIEIERVLPAAAGKFFMDKRTKHMRNIMGEEADGARDAKEMADERVRAERKRAAMKKQELQKRLQTKTRQLKKSAAAGQAPPEEN</sequence>
<dbReference type="GeneID" id="10328389"/>
<evidence type="ECO:0000313" key="2">
    <source>
        <dbReference type="EMBL" id="ADO99377.1"/>
    </source>
</evidence>
<dbReference type="EMBL" id="GU071106">
    <property type="protein sequence ID" value="ADO99377.1"/>
    <property type="molecule type" value="Genomic_DNA"/>
</dbReference>
<feature type="region of interest" description="Disordered" evidence="1">
    <location>
        <begin position="1"/>
        <end position="21"/>
    </location>
</feature>
<evidence type="ECO:0000313" key="3">
    <source>
        <dbReference type="Proteomes" id="UP000006535"/>
    </source>
</evidence>
<feature type="region of interest" description="Disordered" evidence="1">
    <location>
        <begin position="149"/>
        <end position="185"/>
    </location>
</feature>